<sequence length="174" mass="19866">MVDVETFADPQTKQWTKGQVKAQFQFNSQPLICCPLLPAPFVPTAVIEINNTRNNIPAIQYYIAENPHWLAHRILFQAQFVSATRFTTEESYFFAEEGEPTVQFNGRPLTEAERMQLHHEPEKMDMKDFQPTEVKMKRGIVMIIPPYTVYCFLVTDDSLITAGGIVPRGDEGLV</sequence>
<gene>
    <name evidence="1" type="ORF">ALTATR162_LOCUS11134</name>
</gene>
<accession>A0A8J2IAI1</accession>
<keyword evidence="2" id="KW-1185">Reference proteome</keyword>
<dbReference type="RefSeq" id="XP_043174711.1">
    <property type="nucleotide sequence ID" value="XM_043318776.1"/>
</dbReference>
<dbReference type="OrthoDB" id="3682495at2759"/>
<protein>
    <submittedName>
        <fullName evidence="1">Uncharacterized protein</fullName>
    </submittedName>
</protein>
<dbReference type="EMBL" id="CAJRGZ010000030">
    <property type="protein sequence ID" value="CAG5184892.1"/>
    <property type="molecule type" value="Genomic_DNA"/>
</dbReference>
<dbReference type="AlphaFoldDB" id="A0A8J2IAI1"/>
<comment type="caution">
    <text evidence="1">The sequence shown here is derived from an EMBL/GenBank/DDBJ whole genome shotgun (WGS) entry which is preliminary data.</text>
</comment>
<reference evidence="1" key="1">
    <citation type="submission" date="2021-05" db="EMBL/GenBank/DDBJ databases">
        <authorList>
            <person name="Stam R."/>
        </authorList>
    </citation>
    <scope>NUCLEOTIDE SEQUENCE</scope>
    <source>
        <strain evidence="1">CS162</strain>
    </source>
</reference>
<organism evidence="1 2">
    <name type="scientific">Alternaria atra</name>
    <dbReference type="NCBI Taxonomy" id="119953"/>
    <lineage>
        <taxon>Eukaryota</taxon>
        <taxon>Fungi</taxon>
        <taxon>Dikarya</taxon>
        <taxon>Ascomycota</taxon>
        <taxon>Pezizomycotina</taxon>
        <taxon>Dothideomycetes</taxon>
        <taxon>Pleosporomycetidae</taxon>
        <taxon>Pleosporales</taxon>
        <taxon>Pleosporineae</taxon>
        <taxon>Pleosporaceae</taxon>
        <taxon>Alternaria</taxon>
        <taxon>Alternaria sect. Ulocladioides</taxon>
    </lineage>
</organism>
<evidence type="ECO:0000313" key="2">
    <source>
        <dbReference type="Proteomes" id="UP000676310"/>
    </source>
</evidence>
<dbReference type="GeneID" id="67011373"/>
<proteinExistence type="predicted"/>
<evidence type="ECO:0000313" key="1">
    <source>
        <dbReference type="EMBL" id="CAG5184892.1"/>
    </source>
</evidence>
<name>A0A8J2IAI1_9PLEO</name>
<dbReference type="Proteomes" id="UP000676310">
    <property type="component" value="Unassembled WGS sequence"/>
</dbReference>